<comment type="cofactor">
    <cofactor evidence="1">
        <name>heme</name>
        <dbReference type="ChEBI" id="CHEBI:30413"/>
    </cofactor>
</comment>
<keyword evidence="2" id="KW-0560">Oxidoreductase</keyword>
<organism evidence="3 4">
    <name type="scientific">Chlamydomonas incerta</name>
    <dbReference type="NCBI Taxonomy" id="51695"/>
    <lineage>
        <taxon>Eukaryota</taxon>
        <taxon>Viridiplantae</taxon>
        <taxon>Chlorophyta</taxon>
        <taxon>core chlorophytes</taxon>
        <taxon>Chlorophyceae</taxon>
        <taxon>CS clade</taxon>
        <taxon>Chlamydomonadales</taxon>
        <taxon>Chlamydomonadaceae</taxon>
        <taxon>Chlamydomonas</taxon>
    </lineage>
</organism>
<dbReference type="OrthoDB" id="6764281at2759"/>
<evidence type="ECO:0000256" key="2">
    <source>
        <dbReference type="RuleBase" id="RU000461"/>
    </source>
</evidence>
<evidence type="ECO:0000313" key="4">
    <source>
        <dbReference type="Proteomes" id="UP000650467"/>
    </source>
</evidence>
<protein>
    <recommendedName>
        <fullName evidence="5">Cytochrome P450</fullName>
    </recommendedName>
</protein>
<dbReference type="AlphaFoldDB" id="A0A835SM83"/>
<dbReference type="PANTHER" id="PTHR24301">
    <property type="entry name" value="THROMBOXANE-A SYNTHASE"/>
    <property type="match status" value="1"/>
</dbReference>
<keyword evidence="2" id="KW-0503">Monooxygenase</keyword>
<dbReference type="SUPFAM" id="SSF48264">
    <property type="entry name" value="Cytochrome P450"/>
    <property type="match status" value="1"/>
</dbReference>
<accession>A0A835SM83</accession>
<dbReference type="PRINTS" id="PR00385">
    <property type="entry name" value="P450"/>
</dbReference>
<dbReference type="EMBL" id="JAEHOC010000050">
    <property type="protein sequence ID" value="KAG2426048.1"/>
    <property type="molecule type" value="Genomic_DNA"/>
</dbReference>
<feature type="binding site" description="axial binding residue" evidence="1">
    <location>
        <position position="462"/>
    </location>
    <ligand>
        <name>heme</name>
        <dbReference type="ChEBI" id="CHEBI:30413"/>
    </ligand>
    <ligandPart>
        <name>Fe</name>
        <dbReference type="ChEBI" id="CHEBI:18248"/>
    </ligandPart>
</feature>
<comment type="caution">
    <text evidence="3">The sequence shown here is derived from an EMBL/GenBank/DDBJ whole genome shotgun (WGS) entry which is preliminary data.</text>
</comment>
<keyword evidence="1 2" id="KW-0349">Heme</keyword>
<dbReference type="PRINTS" id="PR00463">
    <property type="entry name" value="EP450I"/>
</dbReference>
<dbReference type="PANTHER" id="PTHR24301:SF2">
    <property type="entry name" value="THROMBOXANE-A SYNTHASE"/>
    <property type="match status" value="1"/>
</dbReference>
<comment type="similarity">
    <text evidence="2">Belongs to the cytochrome P450 family.</text>
</comment>
<sequence>MEKYGRVYKIWFGVNPWIVISDPALLRKLAHRCVGKPASMSEYGHVLTGANYEIEQANAFVASGAVWRRGRRVFEASVIHPASLAAHLPAINRCANRFVARLAQRAAAPAGQSGGANGGTDGGGGGGAEEFDFFAAVGGYTMAVVGEVAYGVDFGTMGEDSGSGSEAAGPAADGAAVSSIGQQLQDAAMTSFRCLQVENATKYLPLRVMFPAARPLVRWLATHLPDRAQREHMAARTQIAQVSRRLMERWQANKAAAAAEGGGAGAGGVSGEGDKGGFKEVGGGISSSSFMAAMMEGRRGAPQEERLSDVEVIAQSFLFVLAGFETTADTLALTCYLLATHPEAAARLTAEVDAVGGRELTAEVLAESLPYTEAVLKESMRLYPPLPYLLREAREDLDLGNGMVAPKDAYLILYVHSMHLNPDVWPHPERFLPERFLPEGAAAFGPADPGAWAPFGIGARMCVGHKLAMMVAKCLLVRMYQRFSVALHPRQPLPLRMKAGLSRVPLDGVWLTLTERGSALRAA</sequence>
<dbReference type="GO" id="GO:0004497">
    <property type="term" value="F:monooxygenase activity"/>
    <property type="evidence" value="ECO:0007669"/>
    <property type="project" value="UniProtKB-KW"/>
</dbReference>
<name>A0A835SM83_CHLIN</name>
<dbReference type="InterPro" id="IPR001128">
    <property type="entry name" value="Cyt_P450"/>
</dbReference>
<dbReference type="InterPro" id="IPR017972">
    <property type="entry name" value="Cyt_P450_CS"/>
</dbReference>
<dbReference type="Gene3D" id="1.10.630.10">
    <property type="entry name" value="Cytochrome P450"/>
    <property type="match status" value="1"/>
</dbReference>
<dbReference type="InterPro" id="IPR002401">
    <property type="entry name" value="Cyt_P450_E_grp-I"/>
</dbReference>
<dbReference type="GO" id="GO:0005506">
    <property type="term" value="F:iron ion binding"/>
    <property type="evidence" value="ECO:0007669"/>
    <property type="project" value="InterPro"/>
</dbReference>
<evidence type="ECO:0000256" key="1">
    <source>
        <dbReference type="PIRSR" id="PIRSR602401-1"/>
    </source>
</evidence>
<keyword evidence="1 2" id="KW-0408">Iron</keyword>
<proteinExistence type="inferred from homology"/>
<gene>
    <name evidence="3" type="ORF">HXX76_013238</name>
</gene>
<evidence type="ECO:0008006" key="5">
    <source>
        <dbReference type="Google" id="ProtNLM"/>
    </source>
</evidence>
<evidence type="ECO:0000313" key="3">
    <source>
        <dbReference type="EMBL" id="KAG2426048.1"/>
    </source>
</evidence>
<dbReference type="Proteomes" id="UP000650467">
    <property type="component" value="Unassembled WGS sequence"/>
</dbReference>
<keyword evidence="4" id="KW-1185">Reference proteome</keyword>
<dbReference type="GO" id="GO:0020037">
    <property type="term" value="F:heme binding"/>
    <property type="evidence" value="ECO:0007669"/>
    <property type="project" value="InterPro"/>
</dbReference>
<dbReference type="InterPro" id="IPR036396">
    <property type="entry name" value="Cyt_P450_sf"/>
</dbReference>
<dbReference type="GO" id="GO:0016705">
    <property type="term" value="F:oxidoreductase activity, acting on paired donors, with incorporation or reduction of molecular oxygen"/>
    <property type="evidence" value="ECO:0007669"/>
    <property type="project" value="InterPro"/>
</dbReference>
<keyword evidence="1 2" id="KW-0479">Metal-binding</keyword>
<reference evidence="3" key="1">
    <citation type="journal article" date="2020" name="bioRxiv">
        <title>Comparative genomics of Chlamydomonas.</title>
        <authorList>
            <person name="Craig R.J."/>
            <person name="Hasan A.R."/>
            <person name="Ness R.W."/>
            <person name="Keightley P.D."/>
        </authorList>
    </citation>
    <scope>NUCLEOTIDE SEQUENCE</scope>
    <source>
        <strain evidence="3">SAG 7.73</strain>
    </source>
</reference>
<dbReference type="PROSITE" id="PS00086">
    <property type="entry name" value="CYTOCHROME_P450"/>
    <property type="match status" value="1"/>
</dbReference>
<dbReference type="Pfam" id="PF00067">
    <property type="entry name" value="p450"/>
    <property type="match status" value="1"/>
</dbReference>